<name>A0AAE1NRG1_9EUCA</name>
<evidence type="ECO:0000313" key="2">
    <source>
        <dbReference type="EMBL" id="KAK4294840.1"/>
    </source>
</evidence>
<feature type="region of interest" description="Disordered" evidence="1">
    <location>
        <begin position="1"/>
        <end position="30"/>
    </location>
</feature>
<dbReference type="EMBL" id="JAWZYT010004192">
    <property type="protein sequence ID" value="KAK4294840.1"/>
    <property type="molecule type" value="Genomic_DNA"/>
</dbReference>
<reference evidence="2" key="1">
    <citation type="submission" date="2023-11" db="EMBL/GenBank/DDBJ databases">
        <title>Genome assemblies of two species of porcelain crab, Petrolisthes cinctipes and Petrolisthes manimaculis (Anomura: Porcellanidae).</title>
        <authorList>
            <person name="Angst P."/>
        </authorList>
    </citation>
    <scope>NUCLEOTIDE SEQUENCE</scope>
    <source>
        <strain evidence="2">PB745_02</strain>
        <tissue evidence="2">Gill</tissue>
    </source>
</reference>
<comment type="caution">
    <text evidence="2">The sequence shown here is derived from an EMBL/GenBank/DDBJ whole genome shotgun (WGS) entry which is preliminary data.</text>
</comment>
<organism evidence="2 3">
    <name type="scientific">Petrolisthes manimaculis</name>
    <dbReference type="NCBI Taxonomy" id="1843537"/>
    <lineage>
        <taxon>Eukaryota</taxon>
        <taxon>Metazoa</taxon>
        <taxon>Ecdysozoa</taxon>
        <taxon>Arthropoda</taxon>
        <taxon>Crustacea</taxon>
        <taxon>Multicrustacea</taxon>
        <taxon>Malacostraca</taxon>
        <taxon>Eumalacostraca</taxon>
        <taxon>Eucarida</taxon>
        <taxon>Decapoda</taxon>
        <taxon>Pleocyemata</taxon>
        <taxon>Anomura</taxon>
        <taxon>Galatheoidea</taxon>
        <taxon>Porcellanidae</taxon>
        <taxon>Petrolisthes</taxon>
    </lineage>
</organism>
<keyword evidence="3" id="KW-1185">Reference proteome</keyword>
<proteinExistence type="predicted"/>
<feature type="compositionally biased region" description="Low complexity" evidence="1">
    <location>
        <begin position="18"/>
        <end position="30"/>
    </location>
</feature>
<dbReference type="Proteomes" id="UP001292094">
    <property type="component" value="Unassembled WGS sequence"/>
</dbReference>
<protein>
    <submittedName>
        <fullName evidence="2">Uncharacterized protein</fullName>
    </submittedName>
</protein>
<sequence length="251" mass="27971">MMTEVPRQRDSTVTNKLTTNTTTSSPHIITPSPHIITSQQHHHLINNKILHYSTTLPPYKVGRIHTSHCLQTSLQALYLRHLSLHSPFFASHRLSHSYYKHASLTQTLHPVSQSVSLLQQNLHNTCYLTSKQPSPFLLLTPFTLPLTPSTTNTLPLPLTRLLQHPSLYLSSRLLSTLSLYLSPSLLPPSLYLSPRLLPPSLYLSPSTTITLPLPLTPSTTTPLTLPLTPSTIFTFTVPLTPSVTTPHRTLP</sequence>
<gene>
    <name evidence="2" type="ORF">Pmani_032551</name>
</gene>
<evidence type="ECO:0000256" key="1">
    <source>
        <dbReference type="SAM" id="MobiDB-lite"/>
    </source>
</evidence>
<evidence type="ECO:0000313" key="3">
    <source>
        <dbReference type="Proteomes" id="UP001292094"/>
    </source>
</evidence>
<accession>A0AAE1NRG1</accession>
<feature type="compositionally biased region" description="Basic and acidic residues" evidence="1">
    <location>
        <begin position="1"/>
        <end position="10"/>
    </location>
</feature>
<dbReference type="AlphaFoldDB" id="A0AAE1NRG1"/>